<dbReference type="CDD" id="cd00580">
    <property type="entry name" value="CHMI"/>
    <property type="match status" value="1"/>
</dbReference>
<sequence length="126" mass="14522">MPHVIVEYTDNLSPQTDIQSLLHKLGQVLIELGDTYPVGGIRVRAHKVTEYRIADGKEDDSFVHTTLKIGKGRSEEAKQATCEKLFDVMKEHFASILEEKYLALSLELVEFQHKTYKHNNIHSRFR</sequence>
<dbReference type="PANTHER" id="PTHR37950:SF1">
    <property type="entry name" value="4-HYDROXYPHENYLACETATE CATABOLISM PROTEIN"/>
    <property type="match status" value="1"/>
</dbReference>
<protein>
    <submittedName>
        <fullName evidence="1">5-carboxymethyl-2-hydroxymuconate delta isomerase</fullName>
    </submittedName>
</protein>
<gene>
    <name evidence="1" type="ORF">SAMN05216353_10739</name>
</gene>
<keyword evidence="1" id="KW-0413">Isomerase</keyword>
<dbReference type="Proteomes" id="UP000198897">
    <property type="component" value="Unassembled WGS sequence"/>
</dbReference>
<dbReference type="OrthoDB" id="9814215at2"/>
<dbReference type="GO" id="GO:0008704">
    <property type="term" value="F:5-carboxymethyl-2-hydroxymuconate delta-isomerase activity"/>
    <property type="evidence" value="ECO:0007669"/>
    <property type="project" value="InterPro"/>
</dbReference>
<dbReference type="AlphaFoldDB" id="A0A1I2L6X5"/>
<dbReference type="Gene3D" id="3.30.429.10">
    <property type="entry name" value="Macrophage Migration Inhibitory Factor"/>
    <property type="match status" value="1"/>
</dbReference>
<proteinExistence type="predicted"/>
<organism evidence="1 2">
    <name type="scientific">Halobacillus alkaliphilus</name>
    <dbReference type="NCBI Taxonomy" id="396056"/>
    <lineage>
        <taxon>Bacteria</taxon>
        <taxon>Bacillati</taxon>
        <taxon>Bacillota</taxon>
        <taxon>Bacilli</taxon>
        <taxon>Bacillales</taxon>
        <taxon>Bacillaceae</taxon>
        <taxon>Halobacillus</taxon>
    </lineage>
</organism>
<dbReference type="InterPro" id="IPR014347">
    <property type="entry name" value="Tautomerase/MIF_sf"/>
</dbReference>
<dbReference type="RefSeq" id="WP_089751134.1">
    <property type="nucleotide sequence ID" value="NZ_FOOG01000007.1"/>
</dbReference>
<dbReference type="Pfam" id="PF02962">
    <property type="entry name" value="CHMI"/>
    <property type="match status" value="1"/>
</dbReference>
<evidence type="ECO:0000313" key="1">
    <source>
        <dbReference type="EMBL" id="SFF72991.1"/>
    </source>
</evidence>
<dbReference type="InterPro" id="IPR004220">
    <property type="entry name" value="5-COMe_2-OHmuconate_Isoase"/>
</dbReference>
<reference evidence="2" key="1">
    <citation type="submission" date="2016-10" db="EMBL/GenBank/DDBJ databases">
        <authorList>
            <person name="Varghese N."/>
            <person name="Submissions S."/>
        </authorList>
    </citation>
    <scope>NUCLEOTIDE SEQUENCE [LARGE SCALE GENOMIC DNA]</scope>
    <source>
        <strain evidence="2">FP5</strain>
    </source>
</reference>
<evidence type="ECO:0000313" key="2">
    <source>
        <dbReference type="Proteomes" id="UP000198897"/>
    </source>
</evidence>
<dbReference type="SUPFAM" id="SSF55331">
    <property type="entry name" value="Tautomerase/MIF"/>
    <property type="match status" value="1"/>
</dbReference>
<accession>A0A1I2L6X5</accession>
<keyword evidence="2" id="KW-1185">Reference proteome</keyword>
<dbReference type="EMBL" id="FOOG01000007">
    <property type="protein sequence ID" value="SFF72991.1"/>
    <property type="molecule type" value="Genomic_DNA"/>
</dbReference>
<name>A0A1I2L6X5_9BACI</name>
<dbReference type="PANTHER" id="PTHR37950">
    <property type="entry name" value="4-HYDROXYPHENYLACETATE CATABOLISM PROTEIN"/>
    <property type="match status" value="1"/>
</dbReference>